<dbReference type="Proteomes" id="UP000783796">
    <property type="component" value="Unassembled WGS sequence"/>
</dbReference>
<sequence length="176" mass="20205">MKSSNQPIFDANTVEFVTVAAEFCGFLERTPEMQPDEFVDRSLKLLPLLYLKASLLPDCEPLDDIEPETFVTETDYEHLRSLIAVQLGPDDDYLEVFLDDMAFSDTPIKQNISEGLADIYQPLKDFVCVYSLGLDHTMNDALWRCREQFAAYWGRTLVNVMRALHNVKYHGEESVQ</sequence>
<organism evidence="1 2">
    <name type="scientific">Candidatus Phocaeicola faecigallinarum</name>
    <dbReference type="NCBI Taxonomy" id="2838732"/>
    <lineage>
        <taxon>Bacteria</taxon>
        <taxon>Pseudomonadati</taxon>
        <taxon>Bacteroidota</taxon>
        <taxon>Bacteroidia</taxon>
        <taxon>Bacteroidales</taxon>
        <taxon>Bacteroidaceae</taxon>
        <taxon>Phocaeicola</taxon>
    </lineage>
</organism>
<name>A0A948T9C3_9BACT</name>
<dbReference type="InterPro" id="IPR038312">
    <property type="entry name" value="DUF5063_sf"/>
</dbReference>
<dbReference type="InterPro" id="IPR032025">
    <property type="entry name" value="DUF5063"/>
</dbReference>
<dbReference type="EMBL" id="JAHLFW010000009">
    <property type="protein sequence ID" value="MBU3836972.1"/>
    <property type="molecule type" value="Genomic_DNA"/>
</dbReference>
<comment type="caution">
    <text evidence="1">The sequence shown here is derived from an EMBL/GenBank/DDBJ whole genome shotgun (WGS) entry which is preliminary data.</text>
</comment>
<evidence type="ECO:0000313" key="2">
    <source>
        <dbReference type="Proteomes" id="UP000783796"/>
    </source>
</evidence>
<dbReference type="Gene3D" id="1.20.120.1550">
    <property type="entry name" value="Protein of unknown function DUF5063"/>
    <property type="match status" value="1"/>
</dbReference>
<protein>
    <submittedName>
        <fullName evidence="1">DUF5063 domain-containing protein</fullName>
    </submittedName>
</protein>
<reference evidence="1" key="2">
    <citation type="submission" date="2021-04" db="EMBL/GenBank/DDBJ databases">
        <authorList>
            <person name="Gilroy R."/>
        </authorList>
    </citation>
    <scope>NUCLEOTIDE SEQUENCE</scope>
    <source>
        <strain evidence="1">G4-2901</strain>
    </source>
</reference>
<gene>
    <name evidence="1" type="ORF">H9777_01325</name>
</gene>
<evidence type="ECO:0000313" key="1">
    <source>
        <dbReference type="EMBL" id="MBU3836972.1"/>
    </source>
</evidence>
<reference evidence="1" key="1">
    <citation type="journal article" date="2021" name="PeerJ">
        <title>Extensive microbial diversity within the chicken gut microbiome revealed by metagenomics and culture.</title>
        <authorList>
            <person name="Gilroy R."/>
            <person name="Ravi A."/>
            <person name="Getino M."/>
            <person name="Pursley I."/>
            <person name="Horton D.L."/>
            <person name="Alikhan N.F."/>
            <person name="Baker D."/>
            <person name="Gharbi K."/>
            <person name="Hall N."/>
            <person name="Watson M."/>
            <person name="Adriaenssens E.M."/>
            <person name="Foster-Nyarko E."/>
            <person name="Jarju S."/>
            <person name="Secka A."/>
            <person name="Antonio M."/>
            <person name="Oren A."/>
            <person name="Chaudhuri R.R."/>
            <person name="La Ragione R."/>
            <person name="Hildebrand F."/>
            <person name="Pallen M.J."/>
        </authorList>
    </citation>
    <scope>NUCLEOTIDE SEQUENCE</scope>
    <source>
        <strain evidence="1">G4-2901</strain>
    </source>
</reference>
<dbReference type="Pfam" id="PF16702">
    <property type="entry name" value="DUF5063"/>
    <property type="match status" value="1"/>
</dbReference>
<proteinExistence type="predicted"/>
<dbReference type="AlphaFoldDB" id="A0A948T9C3"/>
<accession>A0A948T9C3</accession>